<evidence type="ECO:0000256" key="1">
    <source>
        <dbReference type="ARBA" id="ARBA00004141"/>
    </source>
</evidence>
<name>A0AA49JF86_9BACT</name>
<gene>
    <name evidence="6" type="ORF">K4G66_05820</name>
</gene>
<dbReference type="GO" id="GO:0009403">
    <property type="term" value="P:toxin biosynthetic process"/>
    <property type="evidence" value="ECO:0007669"/>
    <property type="project" value="InterPro"/>
</dbReference>
<dbReference type="InterPro" id="IPR003825">
    <property type="entry name" value="Colicin-V_CvpA"/>
</dbReference>
<dbReference type="PANTHER" id="PTHR37306:SF1">
    <property type="entry name" value="COLICIN V PRODUCTION PROTEIN"/>
    <property type="match status" value="1"/>
</dbReference>
<feature type="transmembrane region" description="Helical" evidence="5">
    <location>
        <begin position="24"/>
        <end position="45"/>
    </location>
</feature>
<dbReference type="EMBL" id="CP120682">
    <property type="protein sequence ID" value="WKN38216.1"/>
    <property type="molecule type" value="Genomic_DNA"/>
</dbReference>
<evidence type="ECO:0000313" key="6">
    <source>
        <dbReference type="EMBL" id="WKN38216.1"/>
    </source>
</evidence>
<reference evidence="6" key="2">
    <citation type="journal article" date="2024" name="Antonie Van Leeuwenhoek">
        <title>Roseihalotalea indica gen. nov., sp. nov., a halophilic Bacteroidetes from mesopelagic Southwest Indian Ocean with higher carbohydrate metabolic potential.</title>
        <authorList>
            <person name="Chen B."/>
            <person name="Zhang M."/>
            <person name="Lin D."/>
            <person name="Ye J."/>
            <person name="Tang K."/>
        </authorList>
    </citation>
    <scope>NUCLEOTIDE SEQUENCE</scope>
    <source>
        <strain evidence="6">TK19036</strain>
    </source>
</reference>
<proteinExistence type="predicted"/>
<sequence length="175" mass="19439">MNGWDWAILIILFFGAYRGYKKGILLEVIALVGFVVAIIGALHFLPQSTIWLSAHFDTESNLLPIGAFILTFIVIVVAFAILGRLLKSIIRLTPIGFADELLGAALGVVKWAFGISLFLAALDWADIEVDLLADSQSYSYLRPFSSAVINQIILWFPAVEEMVKTIDNFFKEKQS</sequence>
<keyword evidence="3 5" id="KW-1133">Transmembrane helix</keyword>
<evidence type="ECO:0000256" key="4">
    <source>
        <dbReference type="ARBA" id="ARBA00023136"/>
    </source>
</evidence>
<keyword evidence="2 5" id="KW-0812">Transmembrane</keyword>
<dbReference type="PANTHER" id="PTHR37306">
    <property type="entry name" value="COLICIN V PRODUCTION PROTEIN"/>
    <property type="match status" value="1"/>
</dbReference>
<keyword evidence="4 5" id="KW-0472">Membrane</keyword>
<dbReference type="Pfam" id="PF02674">
    <property type="entry name" value="Colicin_V"/>
    <property type="match status" value="1"/>
</dbReference>
<reference evidence="6" key="1">
    <citation type="journal article" date="2023" name="Comput. Struct. Biotechnol. J.">
        <title>Discovery of a novel marine Bacteroidetes with a rich repertoire of carbohydrate-active enzymes.</title>
        <authorList>
            <person name="Chen B."/>
            <person name="Liu G."/>
            <person name="Chen Q."/>
            <person name="Wang H."/>
            <person name="Liu L."/>
            <person name="Tang K."/>
        </authorList>
    </citation>
    <scope>NUCLEOTIDE SEQUENCE</scope>
    <source>
        <strain evidence="6">TK19036</strain>
    </source>
</reference>
<evidence type="ECO:0000256" key="5">
    <source>
        <dbReference type="SAM" id="Phobius"/>
    </source>
</evidence>
<evidence type="ECO:0000256" key="3">
    <source>
        <dbReference type="ARBA" id="ARBA00022989"/>
    </source>
</evidence>
<feature type="transmembrane region" description="Helical" evidence="5">
    <location>
        <begin position="98"/>
        <end position="120"/>
    </location>
</feature>
<evidence type="ECO:0000256" key="2">
    <source>
        <dbReference type="ARBA" id="ARBA00022692"/>
    </source>
</evidence>
<feature type="transmembrane region" description="Helical" evidence="5">
    <location>
        <begin position="65"/>
        <end position="86"/>
    </location>
</feature>
<feature type="transmembrane region" description="Helical" evidence="5">
    <location>
        <begin position="140"/>
        <end position="159"/>
    </location>
</feature>
<accession>A0AA49JF86</accession>
<organism evidence="6">
    <name type="scientific">Roseihalotalea indica</name>
    <dbReference type="NCBI Taxonomy" id="2867963"/>
    <lineage>
        <taxon>Bacteria</taxon>
        <taxon>Pseudomonadati</taxon>
        <taxon>Bacteroidota</taxon>
        <taxon>Cytophagia</taxon>
        <taxon>Cytophagales</taxon>
        <taxon>Catalimonadaceae</taxon>
        <taxon>Roseihalotalea</taxon>
    </lineage>
</organism>
<dbReference type="AlphaFoldDB" id="A0AA49JF86"/>
<dbReference type="GO" id="GO:0016020">
    <property type="term" value="C:membrane"/>
    <property type="evidence" value="ECO:0007669"/>
    <property type="project" value="UniProtKB-SubCell"/>
</dbReference>
<comment type="subcellular location">
    <subcellularLocation>
        <location evidence="1">Membrane</location>
        <topology evidence="1">Multi-pass membrane protein</topology>
    </subcellularLocation>
</comment>
<protein>
    <submittedName>
        <fullName evidence="6">CvpA family protein</fullName>
    </submittedName>
</protein>